<protein>
    <recommendedName>
        <fullName evidence="7">RWP-RK domain-containing protein</fullName>
    </recommendedName>
</protein>
<evidence type="ECO:0000313" key="8">
    <source>
        <dbReference type="EMBL" id="KAK9145605.1"/>
    </source>
</evidence>
<keyword evidence="2" id="KW-0805">Transcription regulation</keyword>
<proteinExistence type="predicted"/>
<comment type="caution">
    <text evidence="8">The sequence shown here is derived from an EMBL/GenBank/DDBJ whole genome shotgun (WGS) entry which is preliminary data.</text>
</comment>
<evidence type="ECO:0000256" key="3">
    <source>
        <dbReference type="ARBA" id="ARBA00023054"/>
    </source>
</evidence>
<dbReference type="PROSITE" id="PS51519">
    <property type="entry name" value="RWP_RK"/>
    <property type="match status" value="1"/>
</dbReference>
<dbReference type="AlphaFoldDB" id="A0AAP0K6M9"/>
<evidence type="ECO:0000256" key="2">
    <source>
        <dbReference type="ARBA" id="ARBA00023015"/>
    </source>
</evidence>
<gene>
    <name evidence="8" type="ORF">Sjap_005508</name>
</gene>
<comment type="function">
    <text evidence="1">Putative transcription factor.</text>
</comment>
<evidence type="ECO:0000256" key="5">
    <source>
        <dbReference type="ARBA" id="ARBA00023163"/>
    </source>
</evidence>
<evidence type="ECO:0000256" key="4">
    <source>
        <dbReference type="ARBA" id="ARBA00023125"/>
    </source>
</evidence>
<dbReference type="GO" id="GO:0003677">
    <property type="term" value="F:DNA binding"/>
    <property type="evidence" value="ECO:0007669"/>
    <property type="project" value="UniProtKB-KW"/>
</dbReference>
<keyword evidence="5" id="KW-0804">Transcription</keyword>
<organism evidence="8 9">
    <name type="scientific">Stephania japonica</name>
    <dbReference type="NCBI Taxonomy" id="461633"/>
    <lineage>
        <taxon>Eukaryota</taxon>
        <taxon>Viridiplantae</taxon>
        <taxon>Streptophyta</taxon>
        <taxon>Embryophyta</taxon>
        <taxon>Tracheophyta</taxon>
        <taxon>Spermatophyta</taxon>
        <taxon>Magnoliopsida</taxon>
        <taxon>Ranunculales</taxon>
        <taxon>Menispermaceae</taxon>
        <taxon>Menispermoideae</taxon>
        <taxon>Cissampelideae</taxon>
        <taxon>Stephania</taxon>
    </lineage>
</organism>
<evidence type="ECO:0000256" key="1">
    <source>
        <dbReference type="ARBA" id="ARBA00004049"/>
    </source>
</evidence>
<keyword evidence="3" id="KW-0175">Coiled coil</keyword>
<keyword evidence="6" id="KW-0539">Nucleus</keyword>
<reference evidence="8 9" key="1">
    <citation type="submission" date="2024-01" db="EMBL/GenBank/DDBJ databases">
        <title>Genome assemblies of Stephania.</title>
        <authorList>
            <person name="Yang L."/>
        </authorList>
    </citation>
    <scope>NUCLEOTIDE SEQUENCE [LARGE SCALE GENOMIC DNA]</scope>
    <source>
        <strain evidence="8">QJT</strain>
        <tissue evidence="8">Leaf</tissue>
    </source>
</reference>
<keyword evidence="4" id="KW-0238">DNA-binding</keyword>
<evidence type="ECO:0000259" key="7">
    <source>
        <dbReference type="PROSITE" id="PS51519"/>
    </source>
</evidence>
<name>A0AAP0K6M9_9MAGN</name>
<dbReference type="InterPro" id="IPR003035">
    <property type="entry name" value="RWP-RK_dom"/>
</dbReference>
<dbReference type="GO" id="GO:0003700">
    <property type="term" value="F:DNA-binding transcription factor activity"/>
    <property type="evidence" value="ECO:0007669"/>
    <property type="project" value="InterPro"/>
</dbReference>
<feature type="domain" description="RWP-RK" evidence="7">
    <location>
        <begin position="168"/>
        <end position="255"/>
    </location>
</feature>
<keyword evidence="9" id="KW-1185">Reference proteome</keyword>
<evidence type="ECO:0000256" key="6">
    <source>
        <dbReference type="ARBA" id="ARBA00023242"/>
    </source>
</evidence>
<dbReference type="PANTHER" id="PTHR46373:SF2">
    <property type="entry name" value="RWP-RK DOMAIN-CONTAINING PROTEIN"/>
    <property type="match status" value="1"/>
</dbReference>
<dbReference type="Pfam" id="PF02042">
    <property type="entry name" value="RWP-RK"/>
    <property type="match status" value="1"/>
</dbReference>
<sequence>MISFVSEDMVPVDSTFLKCEEELSFLSMDEYSMNNTFMGISYDPFVHSTTMTTTTTITDNIVSGDFNSMDECFQSYIEDHYAVLEDVKPLNYLDVYDNNNFIWNDHGNQKCDDHDEQLMMVMEINYGHGSSINLDKYCQYDDIINNNSSSNISYGTRTTSTISTITARATKFSKKCSNGSNSSVIEFEEIAKHFDMPITKAAKELKIGLTALKKRCRELNIERWPHRKIQSLKSLIHNVKELGLCGKDIEMLEEDKRMMEKMPELELSERAKRLRQACDGVGVRTWRRHLKSDTYRSSVLDVMSGVVGYTPPRRHLKHDFQMGSVLTP</sequence>
<dbReference type="PANTHER" id="PTHR46373">
    <property type="entry name" value="PROTEIN RKD4"/>
    <property type="match status" value="1"/>
</dbReference>
<dbReference type="Proteomes" id="UP001417504">
    <property type="component" value="Unassembled WGS sequence"/>
</dbReference>
<dbReference type="InterPro" id="IPR044607">
    <property type="entry name" value="RKD-like"/>
</dbReference>
<dbReference type="EMBL" id="JBBNAE010000002">
    <property type="protein sequence ID" value="KAK9145605.1"/>
    <property type="molecule type" value="Genomic_DNA"/>
</dbReference>
<accession>A0AAP0K6M9</accession>
<evidence type="ECO:0000313" key="9">
    <source>
        <dbReference type="Proteomes" id="UP001417504"/>
    </source>
</evidence>